<dbReference type="KEGG" id="serw:FY030_10375"/>
<dbReference type="RefSeq" id="WP_158061438.1">
    <property type="nucleotide sequence ID" value="NZ_CP044427.1"/>
</dbReference>
<gene>
    <name evidence="2" type="ORF">FY030_10375</name>
</gene>
<reference evidence="2 3" key="1">
    <citation type="submission" date="2019-09" db="EMBL/GenBank/DDBJ databases">
        <title>Serinicoccus pratensis sp. nov., isolated from meadow soil.</title>
        <authorList>
            <person name="Zhang W."/>
        </authorList>
    </citation>
    <scope>NUCLEOTIDE SEQUENCE [LARGE SCALE GENOMIC DNA]</scope>
    <source>
        <strain evidence="2 3">W204</strain>
    </source>
</reference>
<accession>A0A5J6V5K1</accession>
<feature type="region of interest" description="Disordered" evidence="1">
    <location>
        <begin position="29"/>
        <end position="93"/>
    </location>
</feature>
<dbReference type="AlphaFoldDB" id="A0A5J6V5K1"/>
<organism evidence="2 3">
    <name type="scientific">Ornithinimicrobium pratense</name>
    <dbReference type="NCBI Taxonomy" id="2593973"/>
    <lineage>
        <taxon>Bacteria</taxon>
        <taxon>Bacillati</taxon>
        <taxon>Actinomycetota</taxon>
        <taxon>Actinomycetes</taxon>
        <taxon>Micrococcales</taxon>
        <taxon>Ornithinimicrobiaceae</taxon>
        <taxon>Ornithinimicrobium</taxon>
    </lineage>
</organism>
<evidence type="ECO:0000313" key="3">
    <source>
        <dbReference type="Proteomes" id="UP000326546"/>
    </source>
</evidence>
<proteinExistence type="predicted"/>
<keyword evidence="3" id="KW-1185">Reference proteome</keyword>
<name>A0A5J6V5K1_9MICO</name>
<dbReference type="OrthoDB" id="4559282at2"/>
<evidence type="ECO:0000256" key="1">
    <source>
        <dbReference type="SAM" id="MobiDB-lite"/>
    </source>
</evidence>
<sequence length="244" mass="25636">MVAVAMMLPLAACSTTPQQTVVTETVTAAAPAQTTTEGEAEVTSEPPVPTSAEAEPTTEEPTTEATVTEEETTEDDESAKEGEPDFGESETSERGLLIKEIGQAAGIGDPADEATVAFTLTDVVVDFECTADPMMVDPPANGHYVAFEWEVETGSADAMTEAFYDSSFTLSEWDLSVLDENGKLLNDISGNALWCVESADSLPTAIGPKQTASGLIVLDLEVTSGILVVNGSSWGVQGGWEWAF</sequence>
<evidence type="ECO:0000313" key="2">
    <source>
        <dbReference type="EMBL" id="QFG69055.1"/>
    </source>
</evidence>
<feature type="compositionally biased region" description="Acidic residues" evidence="1">
    <location>
        <begin position="56"/>
        <end position="90"/>
    </location>
</feature>
<dbReference type="Proteomes" id="UP000326546">
    <property type="component" value="Chromosome"/>
</dbReference>
<dbReference type="EMBL" id="CP044427">
    <property type="protein sequence ID" value="QFG69055.1"/>
    <property type="molecule type" value="Genomic_DNA"/>
</dbReference>
<evidence type="ECO:0008006" key="4">
    <source>
        <dbReference type="Google" id="ProtNLM"/>
    </source>
</evidence>
<protein>
    <recommendedName>
        <fullName evidence="4">DUF4352 domain-containing protein</fullName>
    </recommendedName>
</protein>